<protein>
    <submittedName>
        <fullName evidence="4">ABC-F family ATP-binding cassette domain-containing protein</fullName>
    </submittedName>
</protein>
<accession>A0ABS5ZEL7</accession>
<dbReference type="SUPFAM" id="SSF52540">
    <property type="entry name" value="P-loop containing nucleoside triphosphate hydrolases"/>
    <property type="match status" value="2"/>
</dbReference>
<dbReference type="InterPro" id="IPR003439">
    <property type="entry name" value="ABC_transporter-like_ATP-bd"/>
</dbReference>
<gene>
    <name evidence="4" type="ORF">KCG35_15290</name>
</gene>
<dbReference type="SMART" id="SM00382">
    <property type="entry name" value="AAA"/>
    <property type="match status" value="2"/>
</dbReference>
<dbReference type="Pfam" id="PF00005">
    <property type="entry name" value="ABC_tran"/>
    <property type="match status" value="2"/>
</dbReference>
<dbReference type="PANTHER" id="PTHR42855">
    <property type="entry name" value="ABC TRANSPORTER ATP-BINDING SUBUNIT"/>
    <property type="match status" value="1"/>
</dbReference>
<name>A0ABS5ZEL7_9GAMM</name>
<dbReference type="Gene3D" id="3.40.50.300">
    <property type="entry name" value="P-loop containing nucleotide triphosphate hydrolases"/>
    <property type="match status" value="2"/>
</dbReference>
<keyword evidence="5" id="KW-1185">Reference proteome</keyword>
<comment type="caution">
    <text evidence="4">The sequence shown here is derived from an EMBL/GenBank/DDBJ whole genome shotgun (WGS) entry which is preliminary data.</text>
</comment>
<keyword evidence="1" id="KW-0547">Nucleotide-binding</keyword>
<proteinExistence type="predicted"/>
<dbReference type="InterPro" id="IPR003593">
    <property type="entry name" value="AAA+_ATPase"/>
</dbReference>
<reference evidence="4 5" key="1">
    <citation type="submission" date="2021-04" db="EMBL/GenBank/DDBJ databases">
        <authorList>
            <person name="Pira H."/>
            <person name="Risdian C."/>
            <person name="Wink J."/>
        </authorList>
    </citation>
    <scope>NUCLEOTIDE SEQUENCE [LARGE SCALE GENOMIC DNA]</scope>
    <source>
        <strain evidence="4 5">WH53</strain>
    </source>
</reference>
<dbReference type="InterPro" id="IPR027417">
    <property type="entry name" value="P-loop_NTPase"/>
</dbReference>
<evidence type="ECO:0000259" key="3">
    <source>
        <dbReference type="PROSITE" id="PS50893"/>
    </source>
</evidence>
<keyword evidence="2 4" id="KW-0067">ATP-binding</keyword>
<dbReference type="CDD" id="cd03221">
    <property type="entry name" value="ABCF_EF-3"/>
    <property type="match status" value="2"/>
</dbReference>
<dbReference type="InterPro" id="IPR051309">
    <property type="entry name" value="ABCF_ATPase"/>
</dbReference>
<dbReference type="InterPro" id="IPR032781">
    <property type="entry name" value="ABC_tran_Xtn"/>
</dbReference>
<dbReference type="PROSITE" id="PS00211">
    <property type="entry name" value="ABC_TRANSPORTER_1"/>
    <property type="match status" value="1"/>
</dbReference>
<evidence type="ECO:0000313" key="4">
    <source>
        <dbReference type="EMBL" id="MBU2712430.1"/>
    </source>
</evidence>
<dbReference type="Proteomes" id="UP000690515">
    <property type="component" value="Unassembled WGS sequence"/>
</dbReference>
<dbReference type="GO" id="GO:0005524">
    <property type="term" value="F:ATP binding"/>
    <property type="evidence" value="ECO:0007669"/>
    <property type="project" value="UniProtKB-KW"/>
</dbReference>
<sequence>MSLLCVTELNYQIASKMLYHEASLTLHKNEHMGIVGKNGTGKSTLLKIITAEITADSGNVHWQSNSKVGYLDQHAQIDDSLTVIEYLHTAFAHLAKLEDQMIELYSNPPTNKTDEAYKKAANIQLLLEQEGYYTAENTIAKVVLGLGLNAFGLNTQIGRLSGGQRAKVILAKLLIESPDVLLLDEPTNFLDVQHIKWLEIFLTGYKGALILVSHDTRFLDKIVTSICDIDNRKLTKYRGNYSAFLTQKEQAIQHSVVKHEKLKQKKAKLENYINRNAAGVNARIAKGRKKMLARITLQEHPVLHEKLDFDFPASKLAGHEALTTKQLEVGYNHSLLPAITLSLATGEKLAIKGFNGIGKSTLLKTLVHQVSALSGSYQYGPQTVIGYFRQDLHWDSPQLSPLQLIAQWHQNLKPGAIRSLLARCGIKDDQAVQPVHSLSGGEQTRVKLCHLMASPRSILILDEPTTHLDAHAKENLKKAIQNFKGSVILVCHEVDFYSAWIDHELNITEFVQR</sequence>
<dbReference type="RefSeq" id="WP_215820659.1">
    <property type="nucleotide sequence ID" value="NZ_JAGSOY010000038.1"/>
</dbReference>
<dbReference type="InterPro" id="IPR017871">
    <property type="entry name" value="ABC_transporter-like_CS"/>
</dbReference>
<dbReference type="PROSITE" id="PS50893">
    <property type="entry name" value="ABC_TRANSPORTER_2"/>
    <property type="match status" value="1"/>
</dbReference>
<evidence type="ECO:0000313" key="5">
    <source>
        <dbReference type="Proteomes" id="UP000690515"/>
    </source>
</evidence>
<evidence type="ECO:0000256" key="1">
    <source>
        <dbReference type="ARBA" id="ARBA00022741"/>
    </source>
</evidence>
<evidence type="ECO:0000256" key="2">
    <source>
        <dbReference type="ARBA" id="ARBA00022840"/>
    </source>
</evidence>
<dbReference type="EMBL" id="JAGSOY010000038">
    <property type="protein sequence ID" value="MBU2712430.1"/>
    <property type="molecule type" value="Genomic_DNA"/>
</dbReference>
<feature type="domain" description="ABC transporter" evidence="3">
    <location>
        <begin position="4"/>
        <end position="256"/>
    </location>
</feature>
<organism evidence="4 5">
    <name type="scientific">Zooshikella harenae</name>
    <dbReference type="NCBI Taxonomy" id="2827238"/>
    <lineage>
        <taxon>Bacteria</taxon>
        <taxon>Pseudomonadati</taxon>
        <taxon>Pseudomonadota</taxon>
        <taxon>Gammaproteobacteria</taxon>
        <taxon>Oceanospirillales</taxon>
        <taxon>Zooshikellaceae</taxon>
        <taxon>Zooshikella</taxon>
    </lineage>
</organism>
<dbReference type="Pfam" id="PF12848">
    <property type="entry name" value="ABC_tran_Xtn"/>
    <property type="match status" value="1"/>
</dbReference>
<dbReference type="PANTHER" id="PTHR42855:SF2">
    <property type="entry name" value="DRUG RESISTANCE ABC TRANSPORTER,ATP-BINDING PROTEIN"/>
    <property type="match status" value="1"/>
</dbReference>